<gene>
    <name evidence="1" type="ORF">EKN06_14455</name>
</gene>
<protein>
    <submittedName>
        <fullName evidence="1">Uncharacterized protein</fullName>
    </submittedName>
</protein>
<keyword evidence="2" id="KW-1185">Reference proteome</keyword>
<dbReference type="Pfam" id="PF20101">
    <property type="entry name" value="DUF6491"/>
    <property type="match status" value="1"/>
</dbReference>
<reference evidence="1 2" key="1">
    <citation type="submission" date="2018-12" db="EMBL/GenBank/DDBJ databases">
        <title>Croceicoccus ponticola sp. nov., a lipolytic bacterium isolated from seawater.</title>
        <authorList>
            <person name="Yoon J.-H."/>
        </authorList>
    </citation>
    <scope>NUCLEOTIDE SEQUENCE [LARGE SCALE GENOMIC DNA]</scope>
    <source>
        <strain evidence="1 2">GM-16</strain>
    </source>
</reference>
<dbReference type="OrthoDB" id="6400990at2"/>
<evidence type="ECO:0000313" key="2">
    <source>
        <dbReference type="Proteomes" id="UP000283003"/>
    </source>
</evidence>
<accession>A0A437GUB6</accession>
<evidence type="ECO:0000313" key="1">
    <source>
        <dbReference type="EMBL" id="RVQ65000.1"/>
    </source>
</evidence>
<dbReference type="EMBL" id="RXOL01000010">
    <property type="protein sequence ID" value="RVQ65000.1"/>
    <property type="molecule type" value="Genomic_DNA"/>
</dbReference>
<dbReference type="AlphaFoldDB" id="A0A437GUB6"/>
<dbReference type="RefSeq" id="WP_127613614.1">
    <property type="nucleotide sequence ID" value="NZ_RXOL01000010.1"/>
</dbReference>
<name>A0A437GUB6_9SPHN</name>
<sequence>MWQPDSLDQLYGEKIMFIRSFAVAGSLALAACANAGSEGMDAQQPTLSSSRECFYLSQVSGFTDAPDAENGSGRILVHTGPRDIYLFETFGSCPDLNYSESIAFDQNGPGQICRGIDVDLLVPTSIGIQRCPVRMISKVPDAR</sequence>
<organism evidence="1 2">
    <name type="scientific">Croceicoccus ponticola</name>
    <dbReference type="NCBI Taxonomy" id="2217664"/>
    <lineage>
        <taxon>Bacteria</taxon>
        <taxon>Pseudomonadati</taxon>
        <taxon>Pseudomonadota</taxon>
        <taxon>Alphaproteobacteria</taxon>
        <taxon>Sphingomonadales</taxon>
        <taxon>Erythrobacteraceae</taxon>
        <taxon>Croceicoccus</taxon>
    </lineage>
</organism>
<proteinExistence type="predicted"/>
<dbReference type="Proteomes" id="UP000283003">
    <property type="component" value="Unassembled WGS sequence"/>
</dbReference>
<comment type="caution">
    <text evidence="1">The sequence shown here is derived from an EMBL/GenBank/DDBJ whole genome shotgun (WGS) entry which is preliminary data.</text>
</comment>
<dbReference type="InterPro" id="IPR045500">
    <property type="entry name" value="DUF6491"/>
</dbReference>